<evidence type="ECO:0000313" key="3">
    <source>
        <dbReference type="Proteomes" id="UP000321578"/>
    </source>
</evidence>
<evidence type="ECO:0000313" key="2">
    <source>
        <dbReference type="EMBL" id="TXD86640.1"/>
    </source>
</evidence>
<proteinExistence type="predicted"/>
<feature type="chain" id="PRO_5022759888" description="Tetratricopeptide repeat protein" evidence="1">
    <location>
        <begin position="20"/>
        <end position="268"/>
    </location>
</feature>
<dbReference type="OrthoDB" id="1433468at2"/>
<keyword evidence="1" id="KW-0732">Signal</keyword>
<protein>
    <recommendedName>
        <fullName evidence="4">Tetratricopeptide repeat protein</fullName>
    </recommendedName>
</protein>
<keyword evidence="3" id="KW-1185">Reference proteome</keyword>
<accession>A0A5C6ZCE8</accession>
<dbReference type="RefSeq" id="WP_147089902.1">
    <property type="nucleotide sequence ID" value="NZ_VORM01000049.1"/>
</dbReference>
<sequence>MKKILLILTFFTLMTKLSAQECEYSEYYPLVELASKYYSQKNYKESEINFKLAFDKTEFPLGKDLHLAFLIAEKIKDAEWALQIATQLAKGGVPLSYFRYYKKTQWYSQLNAEYKTYSDYYITNFKPELRDKFNSLIERDATFTRQIMDWYYGTIEITSENAYNEANAIYSELKQMTEKYGFPSEHNMGYNYVSRLNKIEDYHTLALMIHIYKYGERIYENEIPNYICSGILHPNSKQILKQSMGFGNSMGIEHEMKVREEMYKKKKE</sequence>
<dbReference type="EMBL" id="VORO01000045">
    <property type="protein sequence ID" value="TXD86640.1"/>
    <property type="molecule type" value="Genomic_DNA"/>
</dbReference>
<dbReference type="Proteomes" id="UP000321578">
    <property type="component" value="Unassembled WGS sequence"/>
</dbReference>
<gene>
    <name evidence="2" type="ORF">ESY86_19660</name>
</gene>
<organism evidence="2 3">
    <name type="scientific">Subsaximicrobium wynnwilliamsii</name>
    <dbReference type="NCBI Taxonomy" id="291179"/>
    <lineage>
        <taxon>Bacteria</taxon>
        <taxon>Pseudomonadati</taxon>
        <taxon>Bacteroidota</taxon>
        <taxon>Flavobacteriia</taxon>
        <taxon>Flavobacteriales</taxon>
        <taxon>Flavobacteriaceae</taxon>
        <taxon>Subsaximicrobium</taxon>
    </lineage>
</organism>
<name>A0A5C6ZCE8_9FLAO</name>
<comment type="caution">
    <text evidence="2">The sequence shown here is derived from an EMBL/GenBank/DDBJ whole genome shotgun (WGS) entry which is preliminary data.</text>
</comment>
<dbReference type="AlphaFoldDB" id="A0A5C6ZCE8"/>
<reference evidence="2 3" key="1">
    <citation type="submission" date="2019-08" db="EMBL/GenBank/DDBJ databases">
        <title>Genomes of Subsaximicrobium wynnwilliamsii strains.</title>
        <authorList>
            <person name="Bowman J.P."/>
        </authorList>
    </citation>
    <scope>NUCLEOTIDE SEQUENCE [LARGE SCALE GENOMIC DNA]</scope>
    <source>
        <strain evidence="2 3">2-80-2</strain>
    </source>
</reference>
<evidence type="ECO:0008006" key="4">
    <source>
        <dbReference type="Google" id="ProtNLM"/>
    </source>
</evidence>
<evidence type="ECO:0000256" key="1">
    <source>
        <dbReference type="SAM" id="SignalP"/>
    </source>
</evidence>
<feature type="signal peptide" evidence="1">
    <location>
        <begin position="1"/>
        <end position="19"/>
    </location>
</feature>